<dbReference type="SMART" id="SM00462">
    <property type="entry name" value="PTB"/>
    <property type="match status" value="1"/>
</dbReference>
<dbReference type="InterPro" id="IPR033929">
    <property type="entry name" value="Tensin_PTB"/>
</dbReference>
<dbReference type="Pfam" id="PF08416">
    <property type="entry name" value="PTB"/>
    <property type="match status" value="1"/>
</dbReference>
<dbReference type="Pfam" id="PF00017">
    <property type="entry name" value="SH2"/>
    <property type="match status" value="1"/>
</dbReference>
<evidence type="ECO:0000259" key="5">
    <source>
        <dbReference type="PROSITE" id="PS50001"/>
    </source>
</evidence>
<dbReference type="InterPro" id="IPR051484">
    <property type="entry name" value="Tensin_PTEN_phosphatase"/>
</dbReference>
<dbReference type="Gene3D" id="2.30.29.30">
    <property type="entry name" value="Pleckstrin-homology domain (PH domain)/Phosphotyrosine-binding domain (PTB)"/>
    <property type="match status" value="1"/>
</dbReference>
<evidence type="ECO:0000313" key="7">
    <source>
        <dbReference type="WBParaSite" id="mrna-Wban_10113"/>
    </source>
</evidence>
<accession>A0AAF5Q5N5</accession>
<dbReference type="InterPro" id="IPR036860">
    <property type="entry name" value="SH2_dom_sf"/>
</dbReference>
<evidence type="ECO:0000256" key="4">
    <source>
        <dbReference type="SAM" id="MobiDB-lite"/>
    </source>
</evidence>
<name>A0AAF5Q5N5_WUCBA</name>
<dbReference type="InterPro" id="IPR000980">
    <property type="entry name" value="SH2"/>
</dbReference>
<dbReference type="InterPro" id="IPR011993">
    <property type="entry name" value="PH-like_dom_sf"/>
</dbReference>
<reference evidence="6" key="1">
    <citation type="submission" date="2015-03" db="EMBL/GenBank/DDBJ databases">
        <title>Wuchereria bancrofti Genome Sequencing Papua New Guinea Strain.</title>
        <authorList>
            <person name="Small S.T."/>
            <person name="Serre D."/>
            <person name="Zimmerman P.A."/>
        </authorList>
    </citation>
    <scope>NUCLEOTIDE SEQUENCE [LARGE SCALE GENOMIC DNA]</scope>
    <source>
        <strain evidence="6">pt0022</strain>
    </source>
</reference>
<proteinExistence type="inferred from homology"/>
<reference evidence="7" key="3">
    <citation type="submission" date="2024-02" db="UniProtKB">
        <authorList>
            <consortium name="WormBaseParasite"/>
        </authorList>
    </citation>
    <scope>IDENTIFICATION</scope>
    <source>
        <strain evidence="7">pt0022</strain>
    </source>
</reference>
<dbReference type="WBParaSite" id="mrna-Wban_10113">
    <property type="protein sequence ID" value="mrna-Wban_10113"/>
    <property type="gene ID" value="Wban_10113"/>
</dbReference>
<sequence length="495" mass="55273">MVKFDVQTDKQTVSNCDDAAKLSQNAANDNEITQQTNIKTNDKIENQNEKQKAMINGETIESGVIIAKTKDQIIDNKGANVWITSTDIPNIEINEVKNDEEIGKDEKNSKFNEREEEKEEGKGEGEKVTMNLATNTNELSVNDSTLMMMKNSDEDVSLMINLKSNTNRLMSKSPDRESVRTVSESPPGATDSWKNATINMYHSFDNDNRNDGIQSTYNTTFRNHQTKIVYNNKTLSVNMLRDKPPGTFVVRDSNSFPGAFGLALKVATPPPGVHPGDGTELVRHFLIEPSPKGVKLKGCNNEPVFGTLSALVYQHSIIPLALPTKLLLPEYDPANTPEHVSAAQQLLQQGAACNVTYIISLDTESLTGPEAARRCIDQTFDLLKQKMIQPVSVHFKVSSQGITITDNTRRLFFRRHYPVQSVTYAGLDPSDRRWDNSYLEGSVTKYVKNARMFAFVARKIGSRTDNTCHIFAELETEQPATAVVNFITKVMMGRR</sequence>
<dbReference type="InterPro" id="IPR006020">
    <property type="entry name" value="PTB/PI_dom"/>
</dbReference>
<dbReference type="PANTHER" id="PTHR45734">
    <property type="entry name" value="TENSIN"/>
    <property type="match status" value="1"/>
</dbReference>
<feature type="region of interest" description="Disordered" evidence="4">
    <location>
        <begin position="102"/>
        <end position="127"/>
    </location>
</feature>
<dbReference type="PROSITE" id="PS50001">
    <property type="entry name" value="SH2"/>
    <property type="match status" value="1"/>
</dbReference>
<dbReference type="SMART" id="SM00252">
    <property type="entry name" value="SH2"/>
    <property type="match status" value="1"/>
</dbReference>
<dbReference type="SUPFAM" id="SSF55550">
    <property type="entry name" value="SH2 domain"/>
    <property type="match status" value="1"/>
</dbReference>
<dbReference type="InterPro" id="IPR013625">
    <property type="entry name" value="PTB"/>
</dbReference>
<dbReference type="SUPFAM" id="SSF50729">
    <property type="entry name" value="PH domain-like"/>
    <property type="match status" value="1"/>
</dbReference>
<organism evidence="6 7">
    <name type="scientific">Wuchereria bancrofti</name>
    <dbReference type="NCBI Taxonomy" id="6293"/>
    <lineage>
        <taxon>Eukaryota</taxon>
        <taxon>Metazoa</taxon>
        <taxon>Ecdysozoa</taxon>
        <taxon>Nematoda</taxon>
        <taxon>Chromadorea</taxon>
        <taxon>Rhabditida</taxon>
        <taxon>Spirurina</taxon>
        <taxon>Spiruromorpha</taxon>
        <taxon>Filarioidea</taxon>
        <taxon>Onchocercidae</taxon>
        <taxon>Wuchereria</taxon>
    </lineage>
</organism>
<evidence type="ECO:0000256" key="3">
    <source>
        <dbReference type="PROSITE-ProRule" id="PRU00191"/>
    </source>
</evidence>
<dbReference type="Gene3D" id="3.30.505.10">
    <property type="entry name" value="SH2 domain"/>
    <property type="match status" value="1"/>
</dbReference>
<dbReference type="CDD" id="cd01213">
    <property type="entry name" value="PTB_tensin"/>
    <property type="match status" value="1"/>
</dbReference>
<feature type="domain" description="SH2" evidence="5">
    <location>
        <begin position="193"/>
        <end position="330"/>
    </location>
</feature>
<protein>
    <recommendedName>
        <fullName evidence="5">SH2 domain-containing protein</fullName>
    </recommendedName>
</protein>
<reference evidence="6" key="2">
    <citation type="journal article" date="2016" name="Mol. Ecol.">
        <title>Population genomics of the filarial nematode parasite Wuchereria bancrofti from mosquitoes.</title>
        <authorList>
            <person name="Small S.T."/>
            <person name="Reimer L.J."/>
            <person name="Tisch D.J."/>
            <person name="King C.L."/>
            <person name="Christensen B.M."/>
            <person name="Siba P.M."/>
            <person name="Kazura J.W."/>
            <person name="Serre D."/>
            <person name="Zimmerman P.A."/>
        </authorList>
    </citation>
    <scope>NUCLEOTIDE SEQUENCE</scope>
    <source>
        <strain evidence="6">pt0022</strain>
    </source>
</reference>
<evidence type="ECO:0000313" key="6">
    <source>
        <dbReference type="Proteomes" id="UP000093561"/>
    </source>
</evidence>
<evidence type="ECO:0000256" key="1">
    <source>
        <dbReference type="ARBA" id="ARBA00007881"/>
    </source>
</evidence>
<feature type="region of interest" description="Disordered" evidence="4">
    <location>
        <begin position="168"/>
        <end position="194"/>
    </location>
</feature>
<dbReference type="AlphaFoldDB" id="A0AAF5Q5N5"/>
<dbReference type="GO" id="GO:0005925">
    <property type="term" value="C:focal adhesion"/>
    <property type="evidence" value="ECO:0007669"/>
    <property type="project" value="TreeGrafter"/>
</dbReference>
<dbReference type="Proteomes" id="UP000093561">
    <property type="component" value="Unassembled WGS sequence"/>
</dbReference>
<evidence type="ECO:0000256" key="2">
    <source>
        <dbReference type="ARBA" id="ARBA00022999"/>
    </source>
</evidence>
<dbReference type="PANTHER" id="PTHR45734:SF10">
    <property type="entry name" value="BLISTERY, ISOFORM A"/>
    <property type="match status" value="1"/>
</dbReference>
<keyword evidence="2 3" id="KW-0727">SH2 domain</keyword>
<comment type="similarity">
    <text evidence="1">Belongs to the PTEN phosphatase protein family.</text>
</comment>